<evidence type="ECO:0000256" key="1">
    <source>
        <dbReference type="SAM" id="SignalP"/>
    </source>
</evidence>
<comment type="caution">
    <text evidence="2">The sequence shown here is derived from an EMBL/GenBank/DDBJ whole genome shotgun (WGS) entry which is preliminary data.</text>
</comment>
<dbReference type="Proteomes" id="UP000681075">
    <property type="component" value="Unassembled WGS sequence"/>
</dbReference>
<dbReference type="EMBL" id="BOPV01000001">
    <property type="protein sequence ID" value="GIL38126.1"/>
    <property type="molecule type" value="Genomic_DNA"/>
</dbReference>
<evidence type="ECO:0000313" key="3">
    <source>
        <dbReference type="Proteomes" id="UP000681075"/>
    </source>
</evidence>
<organism evidence="2 3">
    <name type="scientific">Roseiterribacter gracilis</name>
    <dbReference type="NCBI Taxonomy" id="2812848"/>
    <lineage>
        <taxon>Bacteria</taxon>
        <taxon>Pseudomonadati</taxon>
        <taxon>Pseudomonadota</taxon>
        <taxon>Alphaproteobacteria</taxon>
        <taxon>Rhodospirillales</taxon>
        <taxon>Roseiterribacteraceae</taxon>
        <taxon>Roseiterribacter</taxon>
    </lineage>
</organism>
<dbReference type="RefSeq" id="WP_420241080.1">
    <property type="nucleotide sequence ID" value="NZ_BOPV01000001.1"/>
</dbReference>
<evidence type="ECO:0000313" key="2">
    <source>
        <dbReference type="EMBL" id="GIL38126.1"/>
    </source>
</evidence>
<accession>A0A8S8XAG5</accession>
<feature type="signal peptide" evidence="1">
    <location>
        <begin position="1"/>
        <end position="21"/>
    </location>
</feature>
<protein>
    <submittedName>
        <fullName evidence="2">Uncharacterized protein</fullName>
    </submittedName>
</protein>
<gene>
    <name evidence="2" type="ORF">TMPK1_03630</name>
</gene>
<dbReference type="AlphaFoldDB" id="A0A8S8XAG5"/>
<feature type="chain" id="PRO_5035789291" evidence="1">
    <location>
        <begin position="22"/>
        <end position="530"/>
    </location>
</feature>
<keyword evidence="1" id="KW-0732">Signal</keyword>
<proteinExistence type="predicted"/>
<keyword evidence="3" id="KW-1185">Reference proteome</keyword>
<name>A0A8S8XAG5_9PROT</name>
<reference evidence="2" key="1">
    <citation type="submission" date="2021-02" db="EMBL/GenBank/DDBJ databases">
        <title>Genome sequence of Rhodospirillales sp. strain TMPK1 isolated from soil.</title>
        <authorList>
            <person name="Nakai R."/>
            <person name="Kusada H."/>
            <person name="Tamaki H."/>
        </authorList>
    </citation>
    <scope>NUCLEOTIDE SEQUENCE</scope>
    <source>
        <strain evidence="2">TMPK1</strain>
    </source>
</reference>
<sequence>MKRRSFLLGSAALAAAPSAYAADDWRVEIETQGRTLSFAMGAARDMGAFVSPIGKFEQRCLRADATDAPFTVFFRPDRGDARMEVVVEYGRLWTPAANGAPYRTSIFRGGTQVAQIDVPRADWRTRWRWQSAPRRVVRDANGLVREHLIPAFASLGAMEPPPKPQLYRPTEAAGVTAYMPTTGDRPDIGPLTEAQAAWVGGDSGSLQTLLAQAEAAASVPWHFRDERTGAPIDLQAYPEASCHPNGGNPKIAMADKTLFTPDKAHQPALSYLPYAITGDPYFLEELQFQATFDDLADPPGYKQKVGQVRSSAWSLRTLAQVTTMTPDNVPSWLRPKASWSSMLLQLRDSFRTRFVDGKEIPQTVFHTTQTAFDDRGGGAVPPGVSIAPWQEDFQCLSLGWITMLGFEGFLPIFRWKVAQTIARTDGRSGWNRAVATPGTIMLRANKDSPWCANWAEAWALNRRVQNFPEPSDDWVGLLTPLTFTRAALAMATQLGVDEARSSFRWADDQLRSKLASQRKKMPWRFALAGR</sequence>